<dbReference type="eggNOG" id="ENOG502RY48">
    <property type="taxonomic scope" value="Eukaryota"/>
</dbReference>
<dbReference type="Proteomes" id="UP000006038">
    <property type="component" value="Chromosome 9"/>
</dbReference>
<keyword evidence="2" id="KW-1133">Transmembrane helix</keyword>
<proteinExistence type="predicted"/>
<sequence length="425" mass="47652">MVMSIGPYHYDPLSSMEQQKKATLHEVLQVEDGQKPAVLKSLLCAVSSVEKEAREHYLDRAHDMSSEEFVQMLLLDGGYILAKFVLPHCCAGAGSPAESPRWSHSTGSAPAASQTGSAMHDMELVRDIFYLLDNQIPFCVLKKIHKVLHGDSSMPSSVVADTLFTNVRRLLQHFGYSIRNDTLVDPWHLHHLLYMHFQPHNDGSISSSVAQVHSGRKSKAITYRWHAATYYHAAGVIFRKRHLDHGASEKWWCWFIDGGARSILDVRFDGLTLRIPSLLVDNNTYTVLRNLMMLEQHNPDKLGSHVTAYCIFLSQIAGTASDVALLVRMGIIVHLMPNDIDVANMLASLCSGITIDLDEPKHNYLHNARKDLERMSKKRTTRCMALLRRNPMLMAAIYAVAVGLACLLLLAIYTLKSYYRNGGDA</sequence>
<dbReference type="STRING" id="4533.J3MWC7"/>
<evidence type="ECO:0000256" key="1">
    <source>
        <dbReference type="SAM" id="MobiDB-lite"/>
    </source>
</evidence>
<reference evidence="3" key="2">
    <citation type="submission" date="2013-04" db="UniProtKB">
        <authorList>
            <consortium name="EnsemblPlants"/>
        </authorList>
    </citation>
    <scope>IDENTIFICATION</scope>
</reference>
<dbReference type="Gramene" id="OB09G13060.1">
    <property type="protein sequence ID" value="OB09G13060.1"/>
    <property type="gene ID" value="OB09G13060"/>
</dbReference>
<protein>
    <submittedName>
        <fullName evidence="3">Uncharacterized protein</fullName>
    </submittedName>
</protein>
<evidence type="ECO:0000313" key="4">
    <source>
        <dbReference type="Proteomes" id="UP000006038"/>
    </source>
</evidence>
<dbReference type="HOGENOM" id="CLU_020188_5_3_1"/>
<dbReference type="AlphaFoldDB" id="J3MWC7"/>
<keyword evidence="4" id="KW-1185">Reference proteome</keyword>
<feature type="region of interest" description="Disordered" evidence="1">
    <location>
        <begin position="97"/>
        <end position="116"/>
    </location>
</feature>
<name>J3MWC7_ORYBR</name>
<dbReference type="Pfam" id="PF03140">
    <property type="entry name" value="DUF247"/>
    <property type="match status" value="1"/>
</dbReference>
<feature type="transmembrane region" description="Helical" evidence="2">
    <location>
        <begin position="392"/>
        <end position="415"/>
    </location>
</feature>
<organism evidence="3">
    <name type="scientific">Oryza brachyantha</name>
    <name type="common">malo sina</name>
    <dbReference type="NCBI Taxonomy" id="4533"/>
    <lineage>
        <taxon>Eukaryota</taxon>
        <taxon>Viridiplantae</taxon>
        <taxon>Streptophyta</taxon>
        <taxon>Embryophyta</taxon>
        <taxon>Tracheophyta</taxon>
        <taxon>Spermatophyta</taxon>
        <taxon>Magnoliopsida</taxon>
        <taxon>Liliopsida</taxon>
        <taxon>Poales</taxon>
        <taxon>Poaceae</taxon>
        <taxon>BOP clade</taxon>
        <taxon>Oryzoideae</taxon>
        <taxon>Oryzeae</taxon>
        <taxon>Oryzinae</taxon>
        <taxon>Oryza</taxon>
    </lineage>
</organism>
<dbReference type="InterPro" id="IPR004158">
    <property type="entry name" value="DUF247_pln"/>
</dbReference>
<evidence type="ECO:0000313" key="3">
    <source>
        <dbReference type="EnsemblPlants" id="OB09G13060.1"/>
    </source>
</evidence>
<keyword evidence="2" id="KW-0472">Membrane</keyword>
<dbReference type="EnsemblPlants" id="OB09G13060.1">
    <property type="protein sequence ID" value="OB09G13060.1"/>
    <property type="gene ID" value="OB09G13060"/>
</dbReference>
<dbReference type="PANTHER" id="PTHR31170">
    <property type="entry name" value="BNAC04G53230D PROTEIN"/>
    <property type="match status" value="1"/>
</dbReference>
<keyword evidence="2" id="KW-0812">Transmembrane</keyword>
<dbReference type="PANTHER" id="PTHR31170:SF18">
    <property type="entry name" value="(WILD MALAYSIAN BANANA) HYPOTHETICAL PROTEIN"/>
    <property type="match status" value="1"/>
</dbReference>
<feature type="compositionally biased region" description="Polar residues" evidence="1">
    <location>
        <begin position="102"/>
        <end position="116"/>
    </location>
</feature>
<reference evidence="3" key="1">
    <citation type="journal article" date="2013" name="Nat. Commun.">
        <title>Whole-genome sequencing of Oryza brachyantha reveals mechanisms underlying Oryza genome evolution.</title>
        <authorList>
            <person name="Chen J."/>
            <person name="Huang Q."/>
            <person name="Gao D."/>
            <person name="Wang J."/>
            <person name="Lang Y."/>
            <person name="Liu T."/>
            <person name="Li B."/>
            <person name="Bai Z."/>
            <person name="Luis Goicoechea J."/>
            <person name="Liang C."/>
            <person name="Chen C."/>
            <person name="Zhang W."/>
            <person name="Sun S."/>
            <person name="Liao Y."/>
            <person name="Zhang X."/>
            <person name="Yang L."/>
            <person name="Song C."/>
            <person name="Wang M."/>
            <person name="Shi J."/>
            <person name="Liu G."/>
            <person name="Liu J."/>
            <person name="Zhou H."/>
            <person name="Zhou W."/>
            <person name="Yu Q."/>
            <person name="An N."/>
            <person name="Chen Y."/>
            <person name="Cai Q."/>
            <person name="Wang B."/>
            <person name="Liu B."/>
            <person name="Min J."/>
            <person name="Huang Y."/>
            <person name="Wu H."/>
            <person name="Li Z."/>
            <person name="Zhang Y."/>
            <person name="Yin Y."/>
            <person name="Song W."/>
            <person name="Jiang J."/>
            <person name="Jackson S.A."/>
            <person name="Wing R.A."/>
            <person name="Wang J."/>
            <person name="Chen M."/>
        </authorList>
    </citation>
    <scope>NUCLEOTIDE SEQUENCE [LARGE SCALE GENOMIC DNA]</scope>
    <source>
        <strain evidence="3">cv. IRGC 101232</strain>
    </source>
</reference>
<evidence type="ECO:0000256" key="2">
    <source>
        <dbReference type="SAM" id="Phobius"/>
    </source>
</evidence>
<accession>J3MWC7</accession>
<dbReference type="OMA" id="IIRSCTA"/>